<dbReference type="RefSeq" id="WP_069691501.1">
    <property type="nucleotide sequence ID" value="NZ_CP017147.1"/>
</dbReference>
<evidence type="ECO:0000313" key="1">
    <source>
        <dbReference type="EMBL" id="AOO82291.1"/>
    </source>
</evidence>
<organism evidence="1 2">
    <name type="scientific">Bosea vaviloviae</name>
    <dbReference type="NCBI Taxonomy" id="1526658"/>
    <lineage>
        <taxon>Bacteria</taxon>
        <taxon>Pseudomonadati</taxon>
        <taxon>Pseudomonadota</taxon>
        <taxon>Alphaproteobacteria</taxon>
        <taxon>Hyphomicrobiales</taxon>
        <taxon>Boseaceae</taxon>
        <taxon>Bosea</taxon>
    </lineage>
</organism>
<accession>A0A1D7U4M0</accession>
<dbReference type="OrthoDB" id="8149428at2"/>
<keyword evidence="2" id="KW-1185">Reference proteome</keyword>
<reference evidence="1 2" key="1">
    <citation type="journal article" date="2015" name="Antonie Van Leeuwenhoek">
        <title>Bosea vaviloviae sp. nov., a new species of slow-growing rhizobia isolated from nodules of the relict species Vavilovia formosa (Stev.) Fed.</title>
        <authorList>
            <person name="Safronova V.I."/>
            <person name="Kuznetsova I.G."/>
            <person name="Sazanova A.L."/>
            <person name="Kimeklis A.K."/>
            <person name="Belimov A.A."/>
            <person name="Andronov E.E."/>
            <person name="Pinaev A.G."/>
            <person name="Chizhevskaya E.P."/>
            <person name="Pukhaev A.R."/>
            <person name="Popov K.P."/>
            <person name="Willems A."/>
            <person name="Tikhonovich I.A."/>
        </authorList>
    </citation>
    <scope>NUCLEOTIDE SEQUENCE [LARGE SCALE GENOMIC DNA]</scope>
    <source>
        <strain evidence="1 2">Vaf18</strain>
    </source>
</reference>
<proteinExistence type="predicted"/>
<protein>
    <submittedName>
        <fullName evidence="1">Uncharacterized protein</fullName>
    </submittedName>
</protein>
<dbReference type="Proteomes" id="UP000094969">
    <property type="component" value="Chromosome"/>
</dbReference>
<evidence type="ECO:0000313" key="2">
    <source>
        <dbReference type="Proteomes" id="UP000094969"/>
    </source>
</evidence>
<dbReference type="KEGG" id="bvv:BHK69_19220"/>
<name>A0A1D7U4M0_9HYPH</name>
<dbReference type="EMBL" id="CP017147">
    <property type="protein sequence ID" value="AOO82291.1"/>
    <property type="molecule type" value="Genomic_DNA"/>
</dbReference>
<gene>
    <name evidence="1" type="ORF">BHK69_19220</name>
</gene>
<dbReference type="STRING" id="1526658.BHK69_19220"/>
<dbReference type="AlphaFoldDB" id="A0A1D7U4M0"/>
<sequence>MALAFDPASASITAKAVGAKADIHIGTQLALLHCTVNANLNVANVDTGGRGDKGPMINFTARVFFPTDPNSGANKIEISKWDFGIIQVSDVQVFEARYAGRRESEGEVTLNLKAGFRANPSLDADEDLPDMIFEPRLLTVTPVFAPKAGFQVEFKPGDNPNNLFPLKIINKATDSPNFLFSARRDEGFITYFVARDPAGKTHHLARIGWHLVWHGTCRWTSPSAKPTAMMLASRIDIGQSVNDDPANTAFPAMFAVAKNPQRPTTNECHNEAADKALAENPVPPVHVALKARRSDVPVNFFPPP</sequence>